<protein>
    <submittedName>
        <fullName evidence="2">Uncharacterized protein</fullName>
    </submittedName>
</protein>
<feature type="compositionally biased region" description="Basic residues" evidence="1">
    <location>
        <begin position="72"/>
        <end position="82"/>
    </location>
</feature>
<dbReference type="EMBL" id="OX459961">
    <property type="protein sequence ID" value="CAI9165691.1"/>
    <property type="molecule type" value="Genomic_DNA"/>
</dbReference>
<keyword evidence="3" id="KW-1185">Reference proteome</keyword>
<evidence type="ECO:0000313" key="3">
    <source>
        <dbReference type="Proteomes" id="UP001176941"/>
    </source>
</evidence>
<reference evidence="2" key="1">
    <citation type="submission" date="2023-04" db="EMBL/GenBank/DDBJ databases">
        <authorList>
            <consortium name="ELIXIR-Norway"/>
        </authorList>
    </citation>
    <scope>NUCLEOTIDE SEQUENCE [LARGE SCALE GENOMIC DNA]</scope>
</reference>
<dbReference type="Proteomes" id="UP001176941">
    <property type="component" value="Chromosome 25"/>
</dbReference>
<feature type="region of interest" description="Disordered" evidence="1">
    <location>
        <begin position="1"/>
        <end position="92"/>
    </location>
</feature>
<feature type="compositionally biased region" description="Polar residues" evidence="1">
    <location>
        <begin position="14"/>
        <end position="41"/>
    </location>
</feature>
<name>A0ABN8Z0L0_RANTA</name>
<accession>A0ABN8Z0L0</accession>
<organism evidence="2 3">
    <name type="scientific">Rangifer tarandus platyrhynchus</name>
    <name type="common">Svalbard reindeer</name>
    <dbReference type="NCBI Taxonomy" id="3082113"/>
    <lineage>
        <taxon>Eukaryota</taxon>
        <taxon>Metazoa</taxon>
        <taxon>Chordata</taxon>
        <taxon>Craniata</taxon>
        <taxon>Vertebrata</taxon>
        <taxon>Euteleostomi</taxon>
        <taxon>Mammalia</taxon>
        <taxon>Eutheria</taxon>
        <taxon>Laurasiatheria</taxon>
        <taxon>Artiodactyla</taxon>
        <taxon>Ruminantia</taxon>
        <taxon>Pecora</taxon>
        <taxon>Cervidae</taxon>
        <taxon>Odocoileinae</taxon>
        <taxon>Rangifer</taxon>
    </lineage>
</organism>
<evidence type="ECO:0000313" key="2">
    <source>
        <dbReference type="EMBL" id="CAI9165691.1"/>
    </source>
</evidence>
<gene>
    <name evidence="2" type="ORF">MRATA1EN1_LOCUS14653</name>
</gene>
<proteinExistence type="predicted"/>
<sequence length="126" mass="13293">MGPLQPPRGPSVLGTPSTMNATLSGENLTSEKQPTPWSPGSTGPALPGPGPQSTQPKEWAHDEQISSWYHSATHRHSGRRQKSQPPEAPFPQNVLLALQPGGLMEQGAQGQAILLGIKDTSLLSTS</sequence>
<evidence type="ECO:0000256" key="1">
    <source>
        <dbReference type="SAM" id="MobiDB-lite"/>
    </source>
</evidence>